<sequence length="185" mass="21818">MLQSKKAIWRSKVKRLKIFCIIGVLIILWGCAPNFFLMKSEKINLHKLEPQNTVECKKPVSFKIVLPEYLDTQRILYKDEEGFHYFSKNAWICPLSCILETYFISSFTCFSPEGELLEIVITDFYPFMKKNNVKMTLKGKIILGNQTKEFIFTKVSKVNNFRELISLYENIMSQLIREISDFFKL</sequence>
<gene>
    <name evidence="2" type="ORF">OD816_000001</name>
</gene>
<organism evidence="2 3">
    <name type="scientific">Candidatus Thermodesulfobacterium syntrophicum</name>
    <dbReference type="NCBI Taxonomy" id="3060442"/>
    <lineage>
        <taxon>Bacteria</taxon>
        <taxon>Pseudomonadati</taxon>
        <taxon>Thermodesulfobacteriota</taxon>
        <taxon>Thermodesulfobacteria</taxon>
        <taxon>Thermodesulfobacteriales</taxon>
        <taxon>Thermodesulfobacteriaceae</taxon>
        <taxon>Thermodesulfobacterium</taxon>
    </lineage>
</organism>
<feature type="transmembrane region" description="Helical" evidence="1">
    <location>
        <begin position="16"/>
        <end position="37"/>
    </location>
</feature>
<comment type="caution">
    <text evidence="2">The sequence shown here is derived from an EMBL/GenBank/DDBJ whole genome shotgun (WGS) entry which is preliminary data.</text>
</comment>
<protein>
    <submittedName>
        <fullName evidence="2">Uncharacterized protein</fullName>
    </submittedName>
</protein>
<evidence type="ECO:0000256" key="1">
    <source>
        <dbReference type="SAM" id="Phobius"/>
    </source>
</evidence>
<evidence type="ECO:0000313" key="3">
    <source>
        <dbReference type="Proteomes" id="UP001144110"/>
    </source>
</evidence>
<accession>A0AAE3P305</accession>
<dbReference type="EMBL" id="JAPHEG010000001">
    <property type="protein sequence ID" value="MDF2952756.1"/>
    <property type="molecule type" value="Genomic_DNA"/>
</dbReference>
<name>A0AAE3P305_9BACT</name>
<reference evidence="2" key="1">
    <citation type="submission" date="2022-11" db="EMBL/GenBank/DDBJ databases">
        <title>Candidatus Alkanophaga archaea from heated hydrothermal vent sediment oxidize petroleum alkanes.</title>
        <authorList>
            <person name="Zehnle H."/>
            <person name="Laso-Perez R."/>
            <person name="Lipp J."/>
            <person name="Teske A."/>
            <person name="Wegener G."/>
        </authorList>
    </citation>
    <scope>NUCLEOTIDE SEQUENCE</scope>
    <source>
        <strain evidence="2">MCA70</strain>
    </source>
</reference>
<keyword evidence="1" id="KW-0812">Transmembrane</keyword>
<keyword evidence="1" id="KW-1133">Transmembrane helix</keyword>
<proteinExistence type="predicted"/>
<evidence type="ECO:0000313" key="2">
    <source>
        <dbReference type="EMBL" id="MDF2952756.1"/>
    </source>
</evidence>
<dbReference type="AlphaFoldDB" id="A0AAE3P305"/>
<dbReference type="Proteomes" id="UP001144110">
    <property type="component" value="Unassembled WGS sequence"/>
</dbReference>
<keyword evidence="1" id="KW-0472">Membrane</keyword>